<accession>A0A855UGH6</accession>
<sequence length="108" mass="12095">MNRKIRSLIKELTEECDKEKVSLICTANNQGETVSAICGGLVDLSFCLGVQEKKLSEKLPIHPEILRKSAVEALEEVKSDNHKHTFVIENAEDLQDILNRIASGEFDE</sequence>
<dbReference type="Proteomes" id="UP000292223">
    <property type="component" value="Unassembled WGS sequence"/>
</dbReference>
<dbReference type="EMBL" id="PZZH01000001">
    <property type="protein sequence ID" value="PTN78201.1"/>
    <property type="molecule type" value="Genomic_DNA"/>
</dbReference>
<reference evidence="3 5" key="2">
    <citation type="submission" date="2018-06" db="EMBL/GenBank/DDBJ databases">
        <authorList>
            <consortium name="Pathogen Informatics"/>
            <person name="Doyle S."/>
        </authorList>
    </citation>
    <scope>NUCLEOTIDE SEQUENCE [LARGE SCALE GENOMIC DNA]</scope>
    <source>
        <strain evidence="3 5">NCTC13379</strain>
    </source>
</reference>
<gene>
    <name evidence="1" type="ORF">DAI13_10745</name>
    <name evidence="2" type="ORF">EU507_03850</name>
    <name evidence="3" type="ORF">NCTC13379_01709</name>
</gene>
<dbReference type="AlphaFoldDB" id="A0A855UGH6"/>
<name>A0A855UGH6_ENTFL</name>
<evidence type="ECO:0000313" key="2">
    <source>
        <dbReference type="EMBL" id="RYU34610.1"/>
    </source>
</evidence>
<proteinExistence type="predicted"/>
<dbReference type="EMBL" id="UGIX01000001">
    <property type="protein sequence ID" value="STP65630.1"/>
    <property type="molecule type" value="Genomic_DNA"/>
</dbReference>
<evidence type="ECO:0000313" key="4">
    <source>
        <dbReference type="Proteomes" id="UP000244140"/>
    </source>
</evidence>
<evidence type="ECO:0000313" key="3">
    <source>
        <dbReference type="EMBL" id="STP65630.1"/>
    </source>
</evidence>
<dbReference type="Proteomes" id="UP000254396">
    <property type="component" value="Unassembled WGS sequence"/>
</dbReference>
<reference evidence="1 4" key="1">
    <citation type="submission" date="2018-04" db="EMBL/GenBank/DDBJ databases">
        <authorList>
            <person name="Van Tyne D."/>
        </authorList>
    </citation>
    <scope>NUCLEOTIDE SEQUENCE [LARGE SCALE GENOMIC DNA]</scope>
    <source>
        <strain evidence="1 4">B2535</strain>
    </source>
</reference>
<organism evidence="1 4">
    <name type="scientific">Enterococcus faecalis</name>
    <name type="common">Streptococcus faecalis</name>
    <dbReference type="NCBI Taxonomy" id="1351"/>
    <lineage>
        <taxon>Bacteria</taxon>
        <taxon>Bacillati</taxon>
        <taxon>Bacillota</taxon>
        <taxon>Bacilli</taxon>
        <taxon>Lactobacillales</taxon>
        <taxon>Enterococcaceae</taxon>
        <taxon>Enterococcus</taxon>
    </lineage>
</organism>
<reference evidence="2 6" key="3">
    <citation type="submission" date="2019-02" db="EMBL/GenBank/DDBJ databases">
        <title>From farm to fork: dissemination of Tn554::fexA-optrA in linezolid-resistant Enterococcus faecalis clones from chicken feces and meat in Tunisia.</title>
        <authorList>
            <person name="Tedim A.P."/>
            <person name="Elghaieb H."/>
            <person name="Abbassi M.S."/>
            <person name="Novais C."/>
            <person name="Hassen A."/>
            <person name="Peixe L."/>
            <person name="Freitas A.R."/>
        </authorList>
    </citation>
    <scope>NUCLEOTIDE SEQUENCE [LARGE SCALE GENOMIC DNA]</scope>
    <source>
        <strain evidence="2 6">728T</strain>
    </source>
</reference>
<protein>
    <submittedName>
        <fullName evidence="1">Uncharacterized protein</fullName>
    </submittedName>
</protein>
<comment type="caution">
    <text evidence="1">The sequence shown here is derived from an EMBL/GenBank/DDBJ whole genome shotgun (WGS) entry which is preliminary data.</text>
</comment>
<evidence type="ECO:0000313" key="1">
    <source>
        <dbReference type="EMBL" id="PTN78201.1"/>
    </source>
</evidence>
<dbReference type="EMBL" id="SEWT01000002">
    <property type="protein sequence ID" value="RYU34610.1"/>
    <property type="molecule type" value="Genomic_DNA"/>
</dbReference>
<evidence type="ECO:0000313" key="5">
    <source>
        <dbReference type="Proteomes" id="UP000254396"/>
    </source>
</evidence>
<dbReference type="Proteomes" id="UP000244140">
    <property type="component" value="Unassembled WGS sequence"/>
</dbReference>
<dbReference type="RefSeq" id="WP_002399595.1">
    <property type="nucleotide sequence ID" value="NZ_AP026714.1"/>
</dbReference>
<evidence type="ECO:0000313" key="6">
    <source>
        <dbReference type="Proteomes" id="UP000292223"/>
    </source>
</evidence>